<dbReference type="InterPro" id="IPR003593">
    <property type="entry name" value="AAA+_ATPase"/>
</dbReference>
<keyword evidence="4" id="KW-0804">Transcription</keyword>
<comment type="caution">
    <text evidence="7">The sequence shown here is derived from an EMBL/GenBank/DDBJ whole genome shotgun (WGS) entry which is preliminary data.</text>
</comment>
<dbReference type="InterPro" id="IPR001867">
    <property type="entry name" value="OmpR/PhoB-type_DNA-bd"/>
</dbReference>
<dbReference type="SUPFAM" id="SSF48452">
    <property type="entry name" value="TPR-like"/>
    <property type="match status" value="1"/>
</dbReference>
<dbReference type="SMART" id="SM00382">
    <property type="entry name" value="AAA"/>
    <property type="match status" value="1"/>
</dbReference>
<feature type="DNA-binding region" description="OmpR/PhoB-type" evidence="5">
    <location>
        <begin position="1"/>
        <end position="96"/>
    </location>
</feature>
<evidence type="ECO:0000256" key="4">
    <source>
        <dbReference type="ARBA" id="ARBA00023163"/>
    </source>
</evidence>
<dbReference type="Gene3D" id="1.10.10.10">
    <property type="entry name" value="Winged helix-like DNA-binding domain superfamily/Winged helix DNA-binding domain"/>
    <property type="match status" value="1"/>
</dbReference>
<sequence length="606" mass="65936">MQFRVLGPLEVLEDDKILTPSALKQRTVLALLVTHRNRVVPVSTLIEEIWGEAPPKSAVTTLQTYVYQVRKLFAAHAGRHADDILVTKPLGYVAAISPDDLDLTVFERSLARGQAALEAGRVEEASAALHTALALRRGDALTDVQRGALLSAQAARIDEAMLRALVLRVEADLRLGRHHELVSELRALVAENPLHEDLYAKLMVALYRSDRRSTALEVYHELRRSLNHELGLDPSPALQRLHQDVLSDAASLQPPVRARTWGGTLMQNVRLSQLPPDIGDFAGRAGDLAALGRLLEPRECAPRVVVLTGSAGIGKSVLARRAAHQARARFPDCQLYASLGADADPADVLAGFLRTAGVRHDLIPDSLQERQQLFRGWSADRSGLLLLDDAASAAQLRPLLPSGPQWAVVVTSRSVLPGLAGVDHLRLGLLSVGDAVEMLGNIVGRERVAKEPEAAASIVRMCGLWPLAIRTAGDRLVAAPHWSLDKLVVRLGDECHRLSVLRTEALDIRAQIASSYEQLDEVERSAVLTLAAAETSVFTLGTAASMLQGDRNVVDSTLDRLVNMQFLHTAAEHAAMDGDIRYQIPVLFRVFARELLETVGPLLGLF</sequence>
<dbReference type="EMBL" id="JBHSFP010000014">
    <property type="protein sequence ID" value="MFC4533215.1"/>
    <property type="molecule type" value="Genomic_DNA"/>
</dbReference>
<dbReference type="InterPro" id="IPR011990">
    <property type="entry name" value="TPR-like_helical_dom_sf"/>
</dbReference>
<keyword evidence="2" id="KW-0805">Transcription regulation</keyword>
<evidence type="ECO:0000256" key="5">
    <source>
        <dbReference type="PROSITE-ProRule" id="PRU01091"/>
    </source>
</evidence>
<dbReference type="SUPFAM" id="SSF46894">
    <property type="entry name" value="C-terminal effector domain of the bipartite response regulators"/>
    <property type="match status" value="1"/>
</dbReference>
<evidence type="ECO:0000313" key="7">
    <source>
        <dbReference type="EMBL" id="MFC4533215.1"/>
    </source>
</evidence>
<evidence type="ECO:0000256" key="2">
    <source>
        <dbReference type="ARBA" id="ARBA00023015"/>
    </source>
</evidence>
<gene>
    <name evidence="7" type="ORF">ACFO60_20780</name>
</gene>
<keyword evidence="8" id="KW-1185">Reference proteome</keyword>
<dbReference type="RefSeq" id="WP_380842422.1">
    <property type="nucleotide sequence ID" value="NZ_JBHSFP010000014.1"/>
</dbReference>
<feature type="domain" description="OmpR/PhoB-type" evidence="6">
    <location>
        <begin position="1"/>
        <end position="96"/>
    </location>
</feature>
<evidence type="ECO:0000256" key="3">
    <source>
        <dbReference type="ARBA" id="ARBA00023125"/>
    </source>
</evidence>
<dbReference type="InterPro" id="IPR051677">
    <property type="entry name" value="AfsR-DnrI-RedD_regulator"/>
</dbReference>
<organism evidence="7 8">
    <name type="scientific">Sphaerisporangium dianthi</name>
    <dbReference type="NCBI Taxonomy" id="1436120"/>
    <lineage>
        <taxon>Bacteria</taxon>
        <taxon>Bacillati</taxon>
        <taxon>Actinomycetota</taxon>
        <taxon>Actinomycetes</taxon>
        <taxon>Streptosporangiales</taxon>
        <taxon>Streptosporangiaceae</taxon>
        <taxon>Sphaerisporangium</taxon>
    </lineage>
</organism>
<keyword evidence="3 5" id="KW-0238">DNA-binding</keyword>
<dbReference type="SUPFAM" id="SSF52540">
    <property type="entry name" value="P-loop containing nucleoside triphosphate hydrolases"/>
    <property type="match status" value="1"/>
</dbReference>
<dbReference type="InterPro" id="IPR016032">
    <property type="entry name" value="Sig_transdc_resp-reg_C-effctor"/>
</dbReference>
<dbReference type="Proteomes" id="UP001596004">
    <property type="component" value="Unassembled WGS sequence"/>
</dbReference>
<dbReference type="CDD" id="cd15831">
    <property type="entry name" value="BTAD"/>
    <property type="match status" value="1"/>
</dbReference>
<evidence type="ECO:0000259" key="6">
    <source>
        <dbReference type="PROSITE" id="PS51755"/>
    </source>
</evidence>
<dbReference type="Pfam" id="PF13191">
    <property type="entry name" value="AAA_16"/>
    <property type="match status" value="1"/>
</dbReference>
<evidence type="ECO:0000313" key="8">
    <source>
        <dbReference type="Proteomes" id="UP001596004"/>
    </source>
</evidence>
<name>A0ABV9CK45_9ACTN</name>
<dbReference type="SMART" id="SM01043">
    <property type="entry name" value="BTAD"/>
    <property type="match status" value="1"/>
</dbReference>
<dbReference type="PROSITE" id="PS51755">
    <property type="entry name" value="OMPR_PHOB"/>
    <property type="match status" value="1"/>
</dbReference>
<dbReference type="Gene3D" id="1.25.40.10">
    <property type="entry name" value="Tetratricopeptide repeat domain"/>
    <property type="match status" value="1"/>
</dbReference>
<dbReference type="InterPro" id="IPR027417">
    <property type="entry name" value="P-loop_NTPase"/>
</dbReference>
<dbReference type="SMART" id="SM00862">
    <property type="entry name" value="Trans_reg_C"/>
    <property type="match status" value="1"/>
</dbReference>
<dbReference type="Pfam" id="PF00486">
    <property type="entry name" value="Trans_reg_C"/>
    <property type="match status" value="1"/>
</dbReference>
<dbReference type="InterPro" id="IPR041664">
    <property type="entry name" value="AAA_16"/>
</dbReference>
<protein>
    <submittedName>
        <fullName evidence="7">BTAD domain-containing putative transcriptional regulator</fullName>
    </submittedName>
</protein>
<dbReference type="PANTHER" id="PTHR35807:SF1">
    <property type="entry name" value="TRANSCRIPTIONAL REGULATOR REDD"/>
    <property type="match status" value="1"/>
</dbReference>
<dbReference type="Pfam" id="PF03704">
    <property type="entry name" value="BTAD"/>
    <property type="match status" value="1"/>
</dbReference>
<reference evidence="8" key="1">
    <citation type="journal article" date="2019" name="Int. J. Syst. Evol. Microbiol.">
        <title>The Global Catalogue of Microorganisms (GCM) 10K type strain sequencing project: providing services to taxonomists for standard genome sequencing and annotation.</title>
        <authorList>
            <consortium name="The Broad Institute Genomics Platform"/>
            <consortium name="The Broad Institute Genome Sequencing Center for Infectious Disease"/>
            <person name="Wu L."/>
            <person name="Ma J."/>
        </authorList>
    </citation>
    <scope>NUCLEOTIDE SEQUENCE [LARGE SCALE GENOMIC DNA]</scope>
    <source>
        <strain evidence="8">CGMCC 4.7132</strain>
    </source>
</reference>
<dbReference type="Gene3D" id="3.40.50.300">
    <property type="entry name" value="P-loop containing nucleotide triphosphate hydrolases"/>
    <property type="match status" value="1"/>
</dbReference>
<dbReference type="InterPro" id="IPR036388">
    <property type="entry name" value="WH-like_DNA-bd_sf"/>
</dbReference>
<evidence type="ECO:0000256" key="1">
    <source>
        <dbReference type="ARBA" id="ARBA00005820"/>
    </source>
</evidence>
<dbReference type="InterPro" id="IPR005158">
    <property type="entry name" value="BTAD"/>
</dbReference>
<accession>A0ABV9CK45</accession>
<comment type="similarity">
    <text evidence="1">Belongs to the AfsR/DnrI/RedD regulatory family.</text>
</comment>
<proteinExistence type="inferred from homology"/>
<dbReference type="PANTHER" id="PTHR35807">
    <property type="entry name" value="TRANSCRIPTIONAL REGULATOR REDD-RELATED"/>
    <property type="match status" value="1"/>
</dbReference>